<evidence type="ECO:0000313" key="4">
    <source>
        <dbReference type="EMBL" id="GAA1800347.1"/>
    </source>
</evidence>
<evidence type="ECO:0000256" key="2">
    <source>
        <dbReference type="SAM" id="MobiDB-lite"/>
    </source>
</evidence>
<dbReference type="EMBL" id="BAAANJ010000001">
    <property type="protein sequence ID" value="GAA1800347.1"/>
    <property type="molecule type" value="Genomic_DNA"/>
</dbReference>
<evidence type="ECO:0000313" key="5">
    <source>
        <dbReference type="Proteomes" id="UP001500002"/>
    </source>
</evidence>
<comment type="caution">
    <text evidence="4">The sequence shown here is derived from an EMBL/GenBank/DDBJ whole genome shotgun (WGS) entry which is preliminary data.</text>
</comment>
<sequence>MSEPLPDFAGITGALRAFGLTPAVFHAADDRALVVALETISVLRHEVERHQALAAAELARRSRAGFGQQGLARRDGHTSAGAMLQSITRSSKRDAAALVAVGEMVADVEAAAELDRLRHDDPDIAAVLPDVAPPWFAALGDAVVTGQLTVAVADAIRSGLGEPGGDADEGCLRTELETLIPLCRTVHADAARRAARQARDRIDTAGVTARAEAQQVAQFWRAWVKPDGMVRGEFELEPEAGMYVKAVFDQLTHPRLIEPKVRRGFGDPVHGDQAYADAKATRERNAADGLVQLLRAGASVDPGRVLNLQKPSVRIVVNEHTLTTGHGSGMLEGHPDRIPLTNVHTGLCTGYLPIRFGDHGECLDLGRDERLFTPKQKTILAVRDGGCLDPDCTRPPSWCEAHHIDHWARDDGRTDLADGILLCRRDHLRHHNQGWEVRRDGTTYWLIPPPGIDPEQTPRLMRPKTPTDIINPIDPTRLPAATTASPTRMREHPPERERLTSIAG</sequence>
<evidence type="ECO:0000259" key="3">
    <source>
        <dbReference type="SMART" id="SM00507"/>
    </source>
</evidence>
<dbReference type="InterPro" id="IPR003615">
    <property type="entry name" value="HNH_nuc"/>
</dbReference>
<proteinExistence type="inferred from homology"/>
<dbReference type="Pfam" id="PF01844">
    <property type="entry name" value="HNH"/>
    <property type="match status" value="1"/>
</dbReference>
<dbReference type="RefSeq" id="WP_344293084.1">
    <property type="nucleotide sequence ID" value="NZ_BAAANJ010000001.1"/>
</dbReference>
<evidence type="ECO:0000256" key="1">
    <source>
        <dbReference type="ARBA" id="ARBA00023450"/>
    </source>
</evidence>
<accession>A0ABN2LV86</accession>
<dbReference type="InterPro" id="IPR002711">
    <property type="entry name" value="HNH"/>
</dbReference>
<keyword evidence="5" id="KW-1185">Reference proteome</keyword>
<organism evidence="4 5">
    <name type="scientific">Agromyces neolithicus</name>
    <dbReference type="NCBI Taxonomy" id="269420"/>
    <lineage>
        <taxon>Bacteria</taxon>
        <taxon>Bacillati</taxon>
        <taxon>Actinomycetota</taxon>
        <taxon>Actinomycetes</taxon>
        <taxon>Micrococcales</taxon>
        <taxon>Microbacteriaceae</taxon>
        <taxon>Agromyces</taxon>
    </lineage>
</organism>
<dbReference type="Proteomes" id="UP001500002">
    <property type="component" value="Unassembled WGS sequence"/>
</dbReference>
<dbReference type="Pfam" id="PF02720">
    <property type="entry name" value="DUF222"/>
    <property type="match status" value="1"/>
</dbReference>
<feature type="region of interest" description="Disordered" evidence="2">
    <location>
        <begin position="465"/>
        <end position="504"/>
    </location>
</feature>
<comment type="similarity">
    <text evidence="1">Belongs to the Rv1128c/1148c/1588c/1702c/1945/3466 family.</text>
</comment>
<protein>
    <recommendedName>
        <fullName evidence="3">HNH nuclease domain-containing protein</fullName>
    </recommendedName>
</protein>
<dbReference type="InterPro" id="IPR003870">
    <property type="entry name" value="DUF222"/>
</dbReference>
<dbReference type="SMART" id="SM00507">
    <property type="entry name" value="HNHc"/>
    <property type="match status" value="1"/>
</dbReference>
<reference evidence="4 5" key="1">
    <citation type="journal article" date="2019" name="Int. J. Syst. Evol. Microbiol.">
        <title>The Global Catalogue of Microorganisms (GCM) 10K type strain sequencing project: providing services to taxonomists for standard genome sequencing and annotation.</title>
        <authorList>
            <consortium name="The Broad Institute Genomics Platform"/>
            <consortium name="The Broad Institute Genome Sequencing Center for Infectious Disease"/>
            <person name="Wu L."/>
            <person name="Ma J."/>
        </authorList>
    </citation>
    <scope>NUCLEOTIDE SEQUENCE [LARGE SCALE GENOMIC DNA]</scope>
    <source>
        <strain evidence="4 5">JCM 14322</strain>
    </source>
</reference>
<gene>
    <name evidence="4" type="ORF">GCM10009749_05240</name>
</gene>
<feature type="compositionally biased region" description="Basic and acidic residues" evidence="2">
    <location>
        <begin position="488"/>
        <end position="504"/>
    </location>
</feature>
<feature type="domain" description="HNH nuclease" evidence="3">
    <location>
        <begin position="375"/>
        <end position="428"/>
    </location>
</feature>
<name>A0ABN2LV86_9MICO</name>